<dbReference type="KEGG" id="hcv:FTV88_2925"/>
<dbReference type="RefSeq" id="WP_153726068.1">
    <property type="nucleotide sequence ID" value="NZ_CP045875.1"/>
</dbReference>
<dbReference type="Pfam" id="PF02915">
    <property type="entry name" value="Rubrerythrin"/>
    <property type="match status" value="1"/>
</dbReference>
<dbReference type="Proteomes" id="UP000366051">
    <property type="component" value="Chromosome"/>
</dbReference>
<sequence>MAGFDDSSYERLYHYANPALGYHSHKSNNPQRHHETPLHHHGTNSPLADKIAKAVVGEYQAIHFYTRLVELAPTMEARQIIRDILIEERRDHYRSFVEIYRNLTGRQAKVVTGALPATYAEGLKMAIREELQSVADYQAISEMATDPYIVKVFASAAMDEQRHASWLLYLWMSLITKG</sequence>
<dbReference type="InterPro" id="IPR003251">
    <property type="entry name" value="Rr_diiron-bd_dom"/>
</dbReference>
<organism evidence="3 4">
    <name type="scientific">Heliorestis convoluta</name>
    <dbReference type="NCBI Taxonomy" id="356322"/>
    <lineage>
        <taxon>Bacteria</taxon>
        <taxon>Bacillati</taxon>
        <taxon>Bacillota</taxon>
        <taxon>Clostridia</taxon>
        <taxon>Eubacteriales</taxon>
        <taxon>Heliobacteriaceae</taxon>
        <taxon>Heliorestis</taxon>
    </lineage>
</organism>
<evidence type="ECO:0000313" key="4">
    <source>
        <dbReference type="Proteomes" id="UP000366051"/>
    </source>
</evidence>
<dbReference type="OrthoDB" id="573482at2"/>
<proteinExistence type="predicted"/>
<protein>
    <submittedName>
        <fullName evidence="3">Ferritin-like domain-containing protein</fullName>
    </submittedName>
</protein>
<name>A0A5Q2N0Y3_9FIRM</name>
<evidence type="ECO:0000259" key="2">
    <source>
        <dbReference type="Pfam" id="PF02915"/>
    </source>
</evidence>
<feature type="region of interest" description="Disordered" evidence="1">
    <location>
        <begin position="21"/>
        <end position="45"/>
    </location>
</feature>
<dbReference type="AlphaFoldDB" id="A0A5Q2N0Y3"/>
<evidence type="ECO:0000256" key="1">
    <source>
        <dbReference type="SAM" id="MobiDB-lite"/>
    </source>
</evidence>
<dbReference type="InterPro" id="IPR009078">
    <property type="entry name" value="Ferritin-like_SF"/>
</dbReference>
<gene>
    <name evidence="3" type="ORF">FTV88_2925</name>
</gene>
<accession>A0A5Q2N0Y3</accession>
<dbReference type="GO" id="GO:0016491">
    <property type="term" value="F:oxidoreductase activity"/>
    <property type="evidence" value="ECO:0007669"/>
    <property type="project" value="InterPro"/>
</dbReference>
<reference evidence="4" key="1">
    <citation type="submission" date="2019-11" db="EMBL/GenBank/DDBJ databases">
        <title>Genome sequence of Heliorestis convoluta strain HH, an alkaliphilic and minimalistic phototrophic bacterium from a soda lake in Egypt.</title>
        <authorList>
            <person name="Dewey E.D."/>
            <person name="Stokes L.M."/>
            <person name="Burchell B.M."/>
            <person name="Shaffer K.N."/>
            <person name="Huntington A.M."/>
            <person name="Baker J.M."/>
            <person name="Nadendla S."/>
            <person name="Giglio M.G."/>
            <person name="Touchman J.W."/>
            <person name="Blankenship R.E."/>
            <person name="Madigan M.T."/>
            <person name="Sattley W.M."/>
        </authorList>
    </citation>
    <scope>NUCLEOTIDE SEQUENCE [LARGE SCALE GENOMIC DNA]</scope>
    <source>
        <strain evidence="4">HH</strain>
    </source>
</reference>
<dbReference type="SUPFAM" id="SSF47240">
    <property type="entry name" value="Ferritin-like"/>
    <property type="match status" value="1"/>
</dbReference>
<feature type="domain" description="Rubrerythrin diiron-binding" evidence="2">
    <location>
        <begin position="51"/>
        <end position="167"/>
    </location>
</feature>
<evidence type="ECO:0000313" key="3">
    <source>
        <dbReference type="EMBL" id="QGG49014.1"/>
    </source>
</evidence>
<dbReference type="GO" id="GO:0046872">
    <property type="term" value="F:metal ion binding"/>
    <property type="evidence" value="ECO:0007669"/>
    <property type="project" value="InterPro"/>
</dbReference>
<dbReference type="Gene3D" id="1.20.1260.10">
    <property type="match status" value="1"/>
</dbReference>
<keyword evidence="4" id="KW-1185">Reference proteome</keyword>
<dbReference type="EMBL" id="CP045875">
    <property type="protein sequence ID" value="QGG49014.1"/>
    <property type="molecule type" value="Genomic_DNA"/>
</dbReference>
<dbReference type="CDD" id="cd00657">
    <property type="entry name" value="Ferritin_like"/>
    <property type="match status" value="1"/>
</dbReference>
<dbReference type="InterPro" id="IPR012347">
    <property type="entry name" value="Ferritin-like"/>
</dbReference>